<dbReference type="CDD" id="cd01610">
    <property type="entry name" value="PAP2_like"/>
    <property type="match status" value="1"/>
</dbReference>
<accession>A0A917JBM5</accession>
<keyword evidence="4" id="KW-0378">Hydrolase</keyword>
<protein>
    <recommendedName>
        <fullName evidence="7">Phosphatidic acid phosphatase type 2/haloperoxidase domain-containing protein</fullName>
    </recommendedName>
</protein>
<evidence type="ECO:0000256" key="2">
    <source>
        <dbReference type="ARBA" id="ARBA00022475"/>
    </source>
</evidence>
<proteinExistence type="predicted"/>
<dbReference type="SMART" id="SM00014">
    <property type="entry name" value="acidPPc"/>
    <property type="match status" value="1"/>
</dbReference>
<dbReference type="Pfam" id="PF01569">
    <property type="entry name" value="PAP2"/>
    <property type="match status" value="1"/>
</dbReference>
<dbReference type="GO" id="GO:0016787">
    <property type="term" value="F:hydrolase activity"/>
    <property type="evidence" value="ECO:0007669"/>
    <property type="project" value="UniProtKB-KW"/>
</dbReference>
<dbReference type="InterPro" id="IPR000326">
    <property type="entry name" value="PAP2/HPO"/>
</dbReference>
<reference evidence="8" key="2">
    <citation type="submission" date="2020-09" db="EMBL/GenBank/DDBJ databases">
        <authorList>
            <person name="Sun Q."/>
            <person name="Sedlacek I."/>
        </authorList>
    </citation>
    <scope>NUCLEOTIDE SEQUENCE</scope>
    <source>
        <strain evidence="8">CCM 8711</strain>
    </source>
</reference>
<dbReference type="SUPFAM" id="SSF48317">
    <property type="entry name" value="Acid phosphatase/Vanadium-dependent haloperoxidase"/>
    <property type="match status" value="1"/>
</dbReference>
<keyword evidence="6" id="KW-0472">Membrane</keyword>
<dbReference type="PANTHER" id="PTHR14969:SF62">
    <property type="entry name" value="DECAPRENYLPHOSPHORYL-5-PHOSPHORIBOSE PHOSPHATASE RV3807C-RELATED"/>
    <property type="match status" value="1"/>
</dbReference>
<evidence type="ECO:0000256" key="6">
    <source>
        <dbReference type="ARBA" id="ARBA00023136"/>
    </source>
</evidence>
<comment type="caution">
    <text evidence="8">The sequence shown here is derived from an EMBL/GenBank/DDBJ whole genome shotgun (WGS) entry which is preliminary data.</text>
</comment>
<evidence type="ECO:0000256" key="4">
    <source>
        <dbReference type="ARBA" id="ARBA00022801"/>
    </source>
</evidence>
<name>A0A917JBM5_9SPHI</name>
<keyword evidence="9" id="KW-1185">Reference proteome</keyword>
<dbReference type="Proteomes" id="UP000662074">
    <property type="component" value="Unassembled WGS sequence"/>
</dbReference>
<feature type="domain" description="Phosphatidic acid phosphatase type 2/haloperoxidase" evidence="7">
    <location>
        <begin position="82"/>
        <end position="191"/>
    </location>
</feature>
<organism evidence="8 9">
    <name type="scientific">Mucilaginibacter galii</name>
    <dbReference type="NCBI Taxonomy" id="2005073"/>
    <lineage>
        <taxon>Bacteria</taxon>
        <taxon>Pseudomonadati</taxon>
        <taxon>Bacteroidota</taxon>
        <taxon>Sphingobacteriia</taxon>
        <taxon>Sphingobacteriales</taxon>
        <taxon>Sphingobacteriaceae</taxon>
        <taxon>Mucilaginibacter</taxon>
    </lineage>
</organism>
<sequence length="200" mass="22197">MKLQHSWIIFCILLLPLKLSAQRTLQYYDDQVLLDLAKSRTPGQTNIYMFLSRNYKIINTAIPVGLLLGGTIGNNKEMRQNAVYIASSTLVSYGLNAIIKGLAKRRRPFIRNITIVPVYEANRYSFPSGHTSSTMSTATALSIAYPKWYVIIPSFAWAGATSYGRMYLGVHYPTDVAAGLLLGPATAVSMQFVKPKQAVQ</sequence>
<dbReference type="AlphaFoldDB" id="A0A917JBM5"/>
<dbReference type="EMBL" id="BMDO01000004">
    <property type="protein sequence ID" value="GGI50759.1"/>
    <property type="molecule type" value="Genomic_DNA"/>
</dbReference>
<evidence type="ECO:0000313" key="8">
    <source>
        <dbReference type="EMBL" id="GGI50759.1"/>
    </source>
</evidence>
<evidence type="ECO:0000256" key="3">
    <source>
        <dbReference type="ARBA" id="ARBA00022692"/>
    </source>
</evidence>
<keyword evidence="2" id="KW-1003">Cell membrane</keyword>
<evidence type="ECO:0000256" key="1">
    <source>
        <dbReference type="ARBA" id="ARBA00004651"/>
    </source>
</evidence>
<dbReference type="PANTHER" id="PTHR14969">
    <property type="entry name" value="SPHINGOSINE-1-PHOSPHATE PHOSPHOHYDROLASE"/>
    <property type="match status" value="1"/>
</dbReference>
<dbReference type="RefSeq" id="WP_188416195.1">
    <property type="nucleotide sequence ID" value="NZ_BMDO01000004.1"/>
</dbReference>
<dbReference type="Gene3D" id="1.20.144.10">
    <property type="entry name" value="Phosphatidic acid phosphatase type 2/haloperoxidase"/>
    <property type="match status" value="1"/>
</dbReference>
<keyword evidence="5" id="KW-1133">Transmembrane helix</keyword>
<evidence type="ECO:0000313" key="9">
    <source>
        <dbReference type="Proteomes" id="UP000662074"/>
    </source>
</evidence>
<evidence type="ECO:0000256" key="5">
    <source>
        <dbReference type="ARBA" id="ARBA00022989"/>
    </source>
</evidence>
<dbReference type="GO" id="GO:0005886">
    <property type="term" value="C:plasma membrane"/>
    <property type="evidence" value="ECO:0007669"/>
    <property type="project" value="UniProtKB-SubCell"/>
</dbReference>
<keyword evidence="3" id="KW-0812">Transmembrane</keyword>
<comment type="subcellular location">
    <subcellularLocation>
        <location evidence="1">Cell membrane</location>
        <topology evidence="1">Multi-pass membrane protein</topology>
    </subcellularLocation>
</comment>
<gene>
    <name evidence="8" type="ORF">GCM10011425_19710</name>
</gene>
<evidence type="ECO:0000259" key="7">
    <source>
        <dbReference type="SMART" id="SM00014"/>
    </source>
</evidence>
<reference evidence="8" key="1">
    <citation type="journal article" date="2014" name="Int. J. Syst. Evol. Microbiol.">
        <title>Complete genome sequence of Corynebacterium casei LMG S-19264T (=DSM 44701T), isolated from a smear-ripened cheese.</title>
        <authorList>
            <consortium name="US DOE Joint Genome Institute (JGI-PGF)"/>
            <person name="Walter F."/>
            <person name="Albersmeier A."/>
            <person name="Kalinowski J."/>
            <person name="Ruckert C."/>
        </authorList>
    </citation>
    <scope>NUCLEOTIDE SEQUENCE</scope>
    <source>
        <strain evidence="8">CCM 8711</strain>
    </source>
</reference>
<dbReference type="InterPro" id="IPR036938">
    <property type="entry name" value="PAP2/HPO_sf"/>
</dbReference>